<dbReference type="AlphaFoldDB" id="D5UP90"/>
<name>D5UP90_TSUPD</name>
<dbReference type="KEGG" id="tpr:Tpau_4231"/>
<evidence type="ECO:0008006" key="4">
    <source>
        <dbReference type="Google" id="ProtNLM"/>
    </source>
</evidence>
<evidence type="ECO:0000313" key="2">
    <source>
        <dbReference type="EMBL" id="ADG80799.1"/>
    </source>
</evidence>
<feature type="region of interest" description="Disordered" evidence="1">
    <location>
        <begin position="1"/>
        <end position="52"/>
    </location>
</feature>
<keyword evidence="3" id="KW-1185">Reference proteome</keyword>
<evidence type="ECO:0000313" key="3">
    <source>
        <dbReference type="Proteomes" id="UP000001213"/>
    </source>
</evidence>
<dbReference type="HOGENOM" id="CLU_1160696_0_0_11"/>
<gene>
    <name evidence="2" type="ordered locus">Tpau_4231</name>
</gene>
<feature type="compositionally biased region" description="Basic and acidic residues" evidence="1">
    <location>
        <begin position="1"/>
        <end position="22"/>
    </location>
</feature>
<sequence>MSTGPDRPDAGADDDRTSDRTARILGGATAADGSLDDLAGRRPRTGSARERSARLDEALAQYRDTTYATWTAPGGPVDVSPLADRRIIAELRAAPAPSLPSKRLRYAAVGVGAVAASVLAVVVALSTLGQPGTVEPDDGVLLAAATPGGDRGVLADDAALHRCLDAARVPAAKRTVLGAGSVQVRGNTATVLLLPGPTLGDLTLLAVSPTCADGASSAVLVTRTLAAAGRAAPQPPRTP</sequence>
<proteinExistence type="predicted"/>
<protein>
    <recommendedName>
        <fullName evidence="4">Anti-sigma-M factor RsmA</fullName>
    </recommendedName>
</protein>
<dbReference type="EMBL" id="CP001966">
    <property type="protein sequence ID" value="ADG80799.1"/>
    <property type="molecule type" value="Genomic_DNA"/>
</dbReference>
<reference evidence="2 3" key="2">
    <citation type="journal article" date="2011" name="Stand. Genomic Sci.">
        <title>Complete genome sequence of Tsukamurella paurometabola type strain (no. 33).</title>
        <authorList>
            <person name="Munk A.C."/>
            <person name="Lapidus A."/>
            <person name="Lucas S."/>
            <person name="Nolan M."/>
            <person name="Tice H."/>
            <person name="Cheng J.F."/>
            <person name="Del Rio T.G."/>
            <person name="Goodwin L."/>
            <person name="Pitluck S."/>
            <person name="Liolios K."/>
            <person name="Huntemann M."/>
            <person name="Ivanova N."/>
            <person name="Mavromatis K."/>
            <person name="Mikhailova N."/>
            <person name="Pati A."/>
            <person name="Chen A."/>
            <person name="Palaniappan K."/>
            <person name="Tapia R."/>
            <person name="Han C."/>
            <person name="Land M."/>
            <person name="Hauser L."/>
            <person name="Chang Y.J."/>
            <person name="Jeffries C.D."/>
            <person name="Brettin T."/>
            <person name="Yasawong M."/>
            <person name="Brambilla E.M."/>
            <person name="Rohde M."/>
            <person name="Sikorski J."/>
            <person name="Goker M."/>
            <person name="Detter J.C."/>
            <person name="Woyke T."/>
            <person name="Bristow J."/>
            <person name="Eisen J.A."/>
            <person name="Markowitz V."/>
            <person name="Hugenholtz P."/>
            <person name="Kyrpides N.C."/>
            <person name="Klenk H.P."/>
        </authorList>
    </citation>
    <scope>NUCLEOTIDE SEQUENCE [LARGE SCALE GENOMIC DNA]</scope>
    <source>
        <strain evidence="3">ATCC 8368 / DSM 20162 / CCUG 35730 / CIP 100753 / JCM 10117 / KCTC 9821 / NBRC 16120 / NCIMB 702349 / NCTC 13040</strain>
    </source>
</reference>
<evidence type="ECO:0000256" key="1">
    <source>
        <dbReference type="SAM" id="MobiDB-lite"/>
    </source>
</evidence>
<organism evidence="2 3">
    <name type="scientific">Tsukamurella paurometabola (strain ATCC 8368 / DSM 20162 / CCUG 35730 / CIP 100753 / JCM 10117 / KCTC 9821 / NBRC 16120 / NCIMB 702349 / NCTC 13040)</name>
    <name type="common">Corynebacterium paurometabolum</name>
    <dbReference type="NCBI Taxonomy" id="521096"/>
    <lineage>
        <taxon>Bacteria</taxon>
        <taxon>Bacillati</taxon>
        <taxon>Actinomycetota</taxon>
        <taxon>Actinomycetes</taxon>
        <taxon>Mycobacteriales</taxon>
        <taxon>Tsukamurellaceae</taxon>
        <taxon>Tsukamurella</taxon>
    </lineage>
</organism>
<accession>D5UP90</accession>
<reference evidence="3" key="1">
    <citation type="submission" date="2010-03" db="EMBL/GenBank/DDBJ databases">
        <title>The complete chromosome of Tsukamurella paurometabola DSM 20162.</title>
        <authorList>
            <consortium name="US DOE Joint Genome Institute (JGI-PGF)"/>
            <person name="Lucas S."/>
            <person name="Copeland A."/>
            <person name="Lapidus A."/>
            <person name="Glavina del Rio T."/>
            <person name="Dalin E."/>
            <person name="Tice H."/>
            <person name="Bruce D."/>
            <person name="Goodwin L."/>
            <person name="Pitluck S."/>
            <person name="Kyrpides N."/>
            <person name="Mavromatis K."/>
            <person name="Ivanova N."/>
            <person name="Mikhailova N."/>
            <person name="Munk A.C."/>
            <person name="Brettin T."/>
            <person name="Detter J.C."/>
            <person name="Tapia R."/>
            <person name="Han C."/>
            <person name="Larimer F."/>
            <person name="Land M."/>
            <person name="Hauser L."/>
            <person name="Markowitz V."/>
            <person name="Cheng J.-F."/>
            <person name="Hugenholtz P."/>
            <person name="Woyke T."/>
            <person name="Wu D."/>
            <person name="Jando M."/>
            <person name="Brambilla E."/>
            <person name="Klenk H.-P."/>
            <person name="Eisen J.A."/>
        </authorList>
    </citation>
    <scope>NUCLEOTIDE SEQUENCE [LARGE SCALE GENOMIC DNA]</scope>
    <source>
        <strain evidence="3">ATCC 8368 / DSM 20162 / CCUG 35730 / CIP 100753 / JCM 10117 / KCTC 9821 / NBRC 16120 / NCIMB 702349 / NCTC 13040</strain>
    </source>
</reference>
<dbReference type="STRING" id="521096.Tpau_4231"/>
<dbReference type="Proteomes" id="UP000001213">
    <property type="component" value="Chromosome"/>
</dbReference>
<dbReference type="RefSeq" id="WP_013128788.1">
    <property type="nucleotide sequence ID" value="NC_014158.1"/>
</dbReference>